<reference evidence="2" key="1">
    <citation type="submission" date="2024-06" db="EMBL/GenBank/DDBJ databases">
        <title>Genome sequence of Vogesella sp. MAHUQ-64.</title>
        <authorList>
            <person name="Huq M.A."/>
        </authorList>
    </citation>
    <scope>NUCLEOTIDE SEQUENCE</scope>
    <source>
        <strain evidence="2">MAHUQ-64</strain>
    </source>
</reference>
<name>A0ABV1M3X8_9NEIS</name>
<dbReference type="Proteomes" id="UP001433638">
    <property type="component" value="Unassembled WGS sequence"/>
</dbReference>
<evidence type="ECO:0000313" key="2">
    <source>
        <dbReference type="EMBL" id="MEQ6290868.1"/>
    </source>
</evidence>
<keyword evidence="1" id="KW-0472">Membrane</keyword>
<keyword evidence="1" id="KW-0812">Transmembrane</keyword>
<accession>A0ABV1M3X8</accession>
<feature type="transmembrane region" description="Helical" evidence="1">
    <location>
        <begin position="7"/>
        <end position="28"/>
    </location>
</feature>
<evidence type="ECO:0000313" key="3">
    <source>
        <dbReference type="Proteomes" id="UP001433638"/>
    </source>
</evidence>
<dbReference type="EMBL" id="JBEFLD010000004">
    <property type="protein sequence ID" value="MEQ6290868.1"/>
    <property type="molecule type" value="Genomic_DNA"/>
</dbReference>
<sequence length="178" mass="19483">MDNKLKGGLTLAAIALTSWFYYTPYLAVQGMQDAAQERNATKLARYVDFPVVKENLKAELNGQMLQKLQGNPLAAVGVVFAGAMVNAMVDAIVSPQGLAMMMQGEKPLSTTTAEATAPGSQDDQANTSNKIETKMGYDGLSQFIVKVYQRDKPEQAINLVLQRHNLVSWQLAEIRLPH</sequence>
<dbReference type="InterPro" id="IPR021330">
    <property type="entry name" value="DUF2939"/>
</dbReference>
<feature type="transmembrane region" description="Helical" evidence="1">
    <location>
        <begin position="73"/>
        <end position="93"/>
    </location>
</feature>
<dbReference type="Pfam" id="PF11159">
    <property type="entry name" value="DUF2939"/>
    <property type="match status" value="1"/>
</dbReference>
<organism evidence="2 3">
    <name type="scientific">Vogesella oryzagri</name>
    <dbReference type="NCBI Taxonomy" id="3160864"/>
    <lineage>
        <taxon>Bacteria</taxon>
        <taxon>Pseudomonadati</taxon>
        <taxon>Pseudomonadota</taxon>
        <taxon>Betaproteobacteria</taxon>
        <taxon>Neisseriales</taxon>
        <taxon>Chromobacteriaceae</taxon>
        <taxon>Vogesella</taxon>
    </lineage>
</organism>
<dbReference type="RefSeq" id="WP_349586887.1">
    <property type="nucleotide sequence ID" value="NZ_JBEFLD010000004.1"/>
</dbReference>
<keyword evidence="1" id="KW-1133">Transmembrane helix</keyword>
<evidence type="ECO:0000256" key="1">
    <source>
        <dbReference type="SAM" id="Phobius"/>
    </source>
</evidence>
<protein>
    <submittedName>
        <fullName evidence="2">DUF2939 domain-containing protein</fullName>
    </submittedName>
</protein>
<comment type="caution">
    <text evidence="2">The sequence shown here is derived from an EMBL/GenBank/DDBJ whole genome shotgun (WGS) entry which is preliminary data.</text>
</comment>
<keyword evidence="3" id="KW-1185">Reference proteome</keyword>
<proteinExistence type="predicted"/>
<gene>
    <name evidence="2" type="ORF">ABNW52_09590</name>
</gene>